<dbReference type="Pfam" id="PF02108">
    <property type="entry name" value="FliH"/>
    <property type="match status" value="1"/>
</dbReference>
<keyword evidence="5" id="KW-1005">Bacterial flagellum biogenesis</keyword>
<comment type="similarity">
    <text evidence="2">Belongs to the FliH family.</text>
</comment>
<evidence type="ECO:0000313" key="10">
    <source>
        <dbReference type="EMBL" id="MBJ6724745.1"/>
    </source>
</evidence>
<protein>
    <recommendedName>
        <fullName evidence="3">Flagellar assembly protein FliH</fullName>
    </recommendedName>
</protein>
<evidence type="ECO:0000256" key="4">
    <source>
        <dbReference type="ARBA" id="ARBA00022448"/>
    </source>
</evidence>
<dbReference type="GO" id="GO:0015031">
    <property type="term" value="P:protein transport"/>
    <property type="evidence" value="ECO:0007669"/>
    <property type="project" value="UniProtKB-KW"/>
</dbReference>
<dbReference type="RefSeq" id="WP_199383635.1">
    <property type="nucleotide sequence ID" value="NZ_JAEMHM010000006.1"/>
</dbReference>
<keyword evidence="4" id="KW-0813">Transport</keyword>
<comment type="function">
    <text evidence="1">Needed for flagellar regrowth and assembly.</text>
</comment>
<comment type="caution">
    <text evidence="10">The sequence shown here is derived from an EMBL/GenBank/DDBJ whole genome shotgun (WGS) entry which is preliminary data.</text>
</comment>
<dbReference type="PANTHER" id="PTHR34982">
    <property type="entry name" value="YOP PROTEINS TRANSLOCATION PROTEIN L"/>
    <property type="match status" value="1"/>
</dbReference>
<organism evidence="10 11">
    <name type="scientific">Geomesophilobacter sediminis</name>
    <dbReference type="NCBI Taxonomy" id="2798584"/>
    <lineage>
        <taxon>Bacteria</taxon>
        <taxon>Pseudomonadati</taxon>
        <taxon>Thermodesulfobacteriota</taxon>
        <taxon>Desulfuromonadia</taxon>
        <taxon>Geobacterales</taxon>
        <taxon>Geobacteraceae</taxon>
        <taxon>Geomesophilobacter</taxon>
    </lineage>
</organism>
<name>A0A8J7JLC9_9BACT</name>
<keyword evidence="10" id="KW-0282">Flagellum</keyword>
<feature type="domain" description="Flagellar assembly protein FliH/Type III secretion system HrpE" evidence="9">
    <location>
        <begin position="96"/>
        <end position="220"/>
    </location>
</feature>
<sequence length="239" mass="26360">MSSSENFPEPVAERVFVRDQLGAAPKSEEKAAFQPISFGLPEPVEEAVAEPEEEILPPPPPGIPEDEVARMVEQAYEDGARDGKLQAQTELSSLCEALGEALVTLGPLREQLMQESEEELLKLAVAVARKVILREITLDPAILAGMAAAAVEFATREDEIVVRLNRAQYQQLAEDPEYVRLFADNRRVSFKGDPALPAASCLVETVRGNIDAGVDSQLDEILRRLIEEQHTRHEEEPEP</sequence>
<accession>A0A8J7JLC9</accession>
<keyword evidence="11" id="KW-1185">Reference proteome</keyword>
<evidence type="ECO:0000256" key="2">
    <source>
        <dbReference type="ARBA" id="ARBA00006602"/>
    </source>
</evidence>
<feature type="compositionally biased region" description="Acidic residues" evidence="8">
    <location>
        <begin position="45"/>
        <end position="55"/>
    </location>
</feature>
<evidence type="ECO:0000256" key="8">
    <source>
        <dbReference type="SAM" id="MobiDB-lite"/>
    </source>
</evidence>
<dbReference type="PANTHER" id="PTHR34982:SF1">
    <property type="entry name" value="FLAGELLAR ASSEMBLY PROTEIN FLIH"/>
    <property type="match status" value="1"/>
</dbReference>
<evidence type="ECO:0000256" key="3">
    <source>
        <dbReference type="ARBA" id="ARBA00016507"/>
    </source>
</evidence>
<keyword evidence="7" id="KW-1006">Bacterial flagellum protein export</keyword>
<evidence type="ECO:0000256" key="5">
    <source>
        <dbReference type="ARBA" id="ARBA00022795"/>
    </source>
</evidence>
<evidence type="ECO:0000256" key="1">
    <source>
        <dbReference type="ARBA" id="ARBA00003041"/>
    </source>
</evidence>
<reference evidence="10" key="1">
    <citation type="submission" date="2020-12" db="EMBL/GenBank/DDBJ databases">
        <title>Geomonas sp. Red875, isolated from river sediment.</title>
        <authorList>
            <person name="Xu Z."/>
            <person name="Zhang Z."/>
            <person name="Masuda Y."/>
            <person name="Itoh H."/>
            <person name="Senoo K."/>
        </authorList>
    </citation>
    <scope>NUCLEOTIDE SEQUENCE</scope>
    <source>
        <strain evidence="10">Red875</strain>
    </source>
</reference>
<evidence type="ECO:0000313" key="11">
    <source>
        <dbReference type="Proteomes" id="UP000636888"/>
    </source>
</evidence>
<keyword evidence="10" id="KW-0969">Cilium</keyword>
<evidence type="ECO:0000256" key="6">
    <source>
        <dbReference type="ARBA" id="ARBA00022927"/>
    </source>
</evidence>
<dbReference type="InterPro" id="IPR018035">
    <property type="entry name" value="Flagellar_FliH/T3SS_HrpE"/>
</dbReference>
<dbReference type="GO" id="GO:0044781">
    <property type="term" value="P:bacterial-type flagellum organization"/>
    <property type="evidence" value="ECO:0007669"/>
    <property type="project" value="UniProtKB-KW"/>
</dbReference>
<dbReference type="EMBL" id="JAEMHM010000006">
    <property type="protein sequence ID" value="MBJ6724745.1"/>
    <property type="molecule type" value="Genomic_DNA"/>
</dbReference>
<feature type="region of interest" description="Disordered" evidence="8">
    <location>
        <begin position="45"/>
        <end position="65"/>
    </location>
</feature>
<evidence type="ECO:0000256" key="7">
    <source>
        <dbReference type="ARBA" id="ARBA00023225"/>
    </source>
</evidence>
<keyword evidence="10" id="KW-0966">Cell projection</keyword>
<proteinExistence type="inferred from homology"/>
<dbReference type="GO" id="GO:0005829">
    <property type="term" value="C:cytosol"/>
    <property type="evidence" value="ECO:0007669"/>
    <property type="project" value="TreeGrafter"/>
</dbReference>
<keyword evidence="6" id="KW-0653">Protein transport</keyword>
<evidence type="ECO:0000259" key="9">
    <source>
        <dbReference type="Pfam" id="PF02108"/>
    </source>
</evidence>
<dbReference type="InterPro" id="IPR051472">
    <property type="entry name" value="T3SS_Stator/FliH"/>
</dbReference>
<gene>
    <name evidence="10" type="ORF">JFN93_08510</name>
</gene>
<dbReference type="AlphaFoldDB" id="A0A8J7JLC9"/>
<dbReference type="Proteomes" id="UP000636888">
    <property type="component" value="Unassembled WGS sequence"/>
</dbReference>